<keyword evidence="1" id="KW-0732">Signal</keyword>
<proteinExistence type="predicted"/>
<evidence type="ECO:0000313" key="3">
    <source>
        <dbReference type="EMBL" id="MSV25608.1"/>
    </source>
</evidence>
<feature type="domain" description="SLH" evidence="2">
    <location>
        <begin position="26"/>
        <end position="89"/>
    </location>
</feature>
<dbReference type="AlphaFoldDB" id="A0A6I2UTR2"/>
<name>A0A6I2UTR2_9FIRM</name>
<dbReference type="InterPro" id="IPR051465">
    <property type="entry name" value="Cell_Envelope_Struct_Comp"/>
</dbReference>
<dbReference type="InterPro" id="IPR001119">
    <property type="entry name" value="SLH_dom"/>
</dbReference>
<organism evidence="3 4">
    <name type="scientific">Selenomonas montiformis</name>
    <dbReference type="NCBI Taxonomy" id="2652285"/>
    <lineage>
        <taxon>Bacteria</taxon>
        <taxon>Bacillati</taxon>
        <taxon>Bacillota</taxon>
        <taxon>Negativicutes</taxon>
        <taxon>Selenomonadales</taxon>
        <taxon>Selenomonadaceae</taxon>
        <taxon>Selenomonas</taxon>
    </lineage>
</organism>
<dbReference type="PANTHER" id="PTHR43308:SF1">
    <property type="entry name" value="OUTER MEMBRANE PROTEIN ALPHA"/>
    <property type="match status" value="1"/>
</dbReference>
<dbReference type="EMBL" id="VUNL01000013">
    <property type="protein sequence ID" value="MSV25608.1"/>
    <property type="molecule type" value="Genomic_DNA"/>
</dbReference>
<comment type="caution">
    <text evidence="3">The sequence shown here is derived from an EMBL/GenBank/DDBJ whole genome shotgun (WGS) entry which is preliminary data.</text>
</comment>
<gene>
    <name evidence="3" type="ORF">FYJ78_10615</name>
</gene>
<accession>A0A6I2UTR2</accession>
<feature type="chain" id="PRO_5026191800" evidence="1">
    <location>
        <begin position="24"/>
        <end position="553"/>
    </location>
</feature>
<evidence type="ECO:0000256" key="1">
    <source>
        <dbReference type="SAM" id="SignalP"/>
    </source>
</evidence>
<dbReference type="PROSITE" id="PS51272">
    <property type="entry name" value="SLH"/>
    <property type="match status" value="1"/>
</dbReference>
<sequence>MYNKKLAMAVLSAMVFSTSSALAAPASDLFNDVPTNHWAYGAVEQLAKDGILTGYGDGSFRGDQTVTRYEMAQIIANARTHMAKASAPDQQLIDQLSSEFRDDLDALGVRVTRLEKKQENVRITGSIAQKYDRAKHDGIKNEDGSETSPHWRKELKLNLDADVPKTALTFHGTFTTQMDSYDGSGFNTEEAEKETWNGGHERPNVMRPETYYVGGPIDKTGLDGKFGAFYTGVQNDFVNHAVMRGFDVSHKDDKNWFSVFTGRLDVKDRDASEELSSGSTTKTFGEADADYSNIIEEGWTNQDGTGDYYKLMHVKASSIPQASNTVSSKNDFIRHGSTSASASGASGNAADQTVKITYPNNGSWSADWNKEKSVEGSTMSVTGKTLSKTINRRRTLTGAAFGHRFTDRLDAEAGYYAYTSAAYDENALRIYALSANHKIGRKGNLYAAYAHGNQGGYNQAWTAEYQFNGGENMSAEPNHAFGYYFGYRYLAPDALVKTVYEDGAQIGQRGWEGGLVYNFCHNLQGLVKYFYGSSITNPGFDRSKWFSSLTFNF</sequence>
<dbReference type="PANTHER" id="PTHR43308">
    <property type="entry name" value="OUTER MEMBRANE PROTEIN ALPHA-RELATED"/>
    <property type="match status" value="1"/>
</dbReference>
<evidence type="ECO:0000259" key="2">
    <source>
        <dbReference type="PROSITE" id="PS51272"/>
    </source>
</evidence>
<protein>
    <submittedName>
        <fullName evidence="3">S-layer homology domain-containing protein</fullName>
    </submittedName>
</protein>
<feature type="signal peptide" evidence="1">
    <location>
        <begin position="1"/>
        <end position="23"/>
    </location>
</feature>
<dbReference type="RefSeq" id="WP_154621371.1">
    <property type="nucleotide sequence ID" value="NZ_VUNL01000013.1"/>
</dbReference>
<dbReference type="Proteomes" id="UP000430222">
    <property type="component" value="Unassembled WGS sequence"/>
</dbReference>
<evidence type="ECO:0000313" key="4">
    <source>
        <dbReference type="Proteomes" id="UP000430222"/>
    </source>
</evidence>
<dbReference type="Pfam" id="PF00395">
    <property type="entry name" value="SLH"/>
    <property type="match status" value="1"/>
</dbReference>
<reference evidence="3 4" key="1">
    <citation type="submission" date="2019-08" db="EMBL/GenBank/DDBJ databases">
        <title>In-depth cultivation of the pig gut microbiome towards novel bacterial diversity and tailored functional studies.</title>
        <authorList>
            <person name="Wylensek D."/>
            <person name="Hitch T.C.A."/>
            <person name="Clavel T."/>
        </authorList>
    </citation>
    <scope>NUCLEOTIDE SEQUENCE [LARGE SCALE GENOMIC DNA]</scope>
    <source>
        <strain evidence="4">WCA-380-WT-3B3</strain>
    </source>
</reference>
<keyword evidence="4" id="KW-1185">Reference proteome</keyword>